<sequence>MLVWLLPSVLWVWFCLPGGAAQVGAPAPLPVSVPALQQQKRALDAYARAHPTGFVTYARMGNGRLVRVKNNDLPDDTQTVYRMLLNQHRVVLVHEAPTSESGDWHLTHTHYFTPHGQTFAYECRTAFFNSLCTPDPEGVAHETRVHYYAAGRRLRPGEYRLTDSEGRSLPKARCQLPVERPYQLSKTVAEFIHKNKLALH</sequence>
<evidence type="ECO:0000313" key="2">
    <source>
        <dbReference type="Proteomes" id="UP000199029"/>
    </source>
</evidence>
<accession>A0A1I6BK90</accession>
<dbReference type="EMBL" id="FOXS01000009">
    <property type="protein sequence ID" value="SFQ81352.1"/>
    <property type="molecule type" value="Genomic_DNA"/>
</dbReference>
<dbReference type="OrthoDB" id="790967at2"/>
<protein>
    <submittedName>
        <fullName evidence="1">Uncharacterized protein</fullName>
    </submittedName>
</protein>
<evidence type="ECO:0000313" key="1">
    <source>
        <dbReference type="EMBL" id="SFQ81352.1"/>
    </source>
</evidence>
<dbReference type="Proteomes" id="UP000199029">
    <property type="component" value="Unassembled WGS sequence"/>
</dbReference>
<dbReference type="STRING" id="1227077.SAMN04515668_4654"/>
<organism evidence="1 2">
    <name type="scientific">Hymenobacter arizonensis</name>
    <name type="common">Siccationidurans arizonensis</name>
    <dbReference type="NCBI Taxonomy" id="1227077"/>
    <lineage>
        <taxon>Bacteria</taxon>
        <taxon>Pseudomonadati</taxon>
        <taxon>Bacteroidota</taxon>
        <taxon>Cytophagia</taxon>
        <taxon>Cytophagales</taxon>
        <taxon>Hymenobacteraceae</taxon>
        <taxon>Hymenobacter</taxon>
    </lineage>
</organism>
<name>A0A1I6BK90_HYMAR</name>
<reference evidence="2" key="1">
    <citation type="submission" date="2016-10" db="EMBL/GenBank/DDBJ databases">
        <authorList>
            <person name="Varghese N."/>
            <person name="Submissions S."/>
        </authorList>
    </citation>
    <scope>NUCLEOTIDE SEQUENCE [LARGE SCALE GENOMIC DNA]</scope>
    <source>
        <strain evidence="2">OR362-8,ATCC BAA-1266,JCM 13504</strain>
    </source>
</reference>
<gene>
    <name evidence="1" type="ORF">SAMN04515668_4654</name>
</gene>
<dbReference type="RefSeq" id="WP_092678695.1">
    <property type="nucleotide sequence ID" value="NZ_FOXS01000009.1"/>
</dbReference>
<keyword evidence="2" id="KW-1185">Reference proteome</keyword>
<dbReference type="AlphaFoldDB" id="A0A1I6BK90"/>
<proteinExistence type="predicted"/>